<feature type="transmembrane region" description="Helical" evidence="8">
    <location>
        <begin position="137"/>
        <end position="155"/>
    </location>
</feature>
<comment type="caution">
    <text evidence="10">The sequence shown here is derived from an EMBL/GenBank/DDBJ whole genome shotgun (WGS) entry which is preliminary data.</text>
</comment>
<feature type="transmembrane region" description="Helical" evidence="8">
    <location>
        <begin position="329"/>
        <end position="348"/>
    </location>
</feature>
<keyword evidence="11" id="KW-1185">Reference proteome</keyword>
<feature type="transmembrane region" description="Helical" evidence="8">
    <location>
        <begin position="295"/>
        <end position="317"/>
    </location>
</feature>
<dbReference type="PANTHER" id="PTHR23501">
    <property type="entry name" value="MAJOR FACILITATOR SUPERFAMILY"/>
    <property type="match status" value="1"/>
</dbReference>
<accession>A0A7X0SM22</accession>
<evidence type="ECO:0000313" key="10">
    <source>
        <dbReference type="EMBL" id="MBB6732500.1"/>
    </source>
</evidence>
<dbReference type="InterPro" id="IPR004638">
    <property type="entry name" value="EmrB-like"/>
</dbReference>
<evidence type="ECO:0000256" key="7">
    <source>
        <dbReference type="ARBA" id="ARBA00044273"/>
    </source>
</evidence>
<dbReference type="CDD" id="cd17502">
    <property type="entry name" value="MFS_Azr1_MDR_like"/>
    <property type="match status" value="1"/>
</dbReference>
<dbReference type="AlphaFoldDB" id="A0A7X0SM22"/>
<dbReference type="SUPFAM" id="SSF103473">
    <property type="entry name" value="MFS general substrate transporter"/>
    <property type="match status" value="1"/>
</dbReference>
<sequence length="508" mass="53930">MRTTNNKTLIVIGLLIGLIFSELDETVVNTALPTMIRDLNGLSLYGWVTGIYMLTMTSFMPILGKLADLYGRKRIYMVSMGLFIAGSLVSGFAGSMPVLLLGRGIQGIGAGGLMPLAMVIVGDTFTVEQRAKTQGMFGAVMFVPQLLGPLIGGYLTEHVSWHWIFWVNIPVGVIAALVLAAGLAESKGNKEASIDWAGALLLVGSIVSLLLTPVLHETRGYGWSSPTLVGLWALGAALLGLFAYAEAKAKEPILPLRLFRNRTFVLLSLIVFTVVIGLMGSFSSIPFFAQNVLGLTPIASGYMTLPLMVGAILSSILSGRMMTKVPYRTVFTVSMLLPALGFFLMTGMDMNTGIVAICAYFAILGLGFGVLFNNNLVVQESVDKENSGIALSSVTLFQSFGLTIGVSVFGSLLASRITSGIGKLTGSLPADSSAGLARAAQGGIPSGLDEKLAQQIKAIFSGAFQHLYWISAIFALIAFVICLFLKKEVLTASAENAKKGKKEEALEA</sequence>
<dbReference type="PRINTS" id="PR01036">
    <property type="entry name" value="TCRTETB"/>
</dbReference>
<evidence type="ECO:0000256" key="6">
    <source>
        <dbReference type="ARBA" id="ARBA00023136"/>
    </source>
</evidence>
<name>A0A7X0SM22_9BACL</name>
<dbReference type="RefSeq" id="WP_185130160.1">
    <property type="nucleotide sequence ID" value="NZ_JACJVO010000020.1"/>
</dbReference>
<dbReference type="InterPro" id="IPR036259">
    <property type="entry name" value="MFS_trans_sf"/>
</dbReference>
<dbReference type="Pfam" id="PF07690">
    <property type="entry name" value="MFS_1"/>
    <property type="match status" value="1"/>
</dbReference>
<comment type="subcellular location">
    <subcellularLocation>
        <location evidence="1">Cell membrane</location>
        <topology evidence="1">Multi-pass membrane protein</topology>
    </subcellularLocation>
</comment>
<keyword evidence="2" id="KW-0813">Transport</keyword>
<gene>
    <name evidence="10" type="ORF">H7C18_16385</name>
</gene>
<evidence type="ECO:0000256" key="4">
    <source>
        <dbReference type="ARBA" id="ARBA00022692"/>
    </source>
</evidence>
<keyword evidence="4 8" id="KW-0812">Transmembrane</keyword>
<feature type="transmembrane region" description="Helical" evidence="8">
    <location>
        <begin position="105"/>
        <end position="125"/>
    </location>
</feature>
<protein>
    <recommendedName>
        <fullName evidence="7">MFS-type drug efflux transporter P55</fullName>
    </recommendedName>
</protein>
<dbReference type="GO" id="GO:0022857">
    <property type="term" value="F:transmembrane transporter activity"/>
    <property type="evidence" value="ECO:0007669"/>
    <property type="project" value="InterPro"/>
</dbReference>
<dbReference type="PROSITE" id="PS00216">
    <property type="entry name" value="SUGAR_TRANSPORT_1"/>
    <property type="match status" value="1"/>
</dbReference>
<dbReference type="Proteomes" id="UP000564644">
    <property type="component" value="Unassembled WGS sequence"/>
</dbReference>
<evidence type="ECO:0000256" key="3">
    <source>
        <dbReference type="ARBA" id="ARBA00022475"/>
    </source>
</evidence>
<keyword evidence="6 8" id="KW-0472">Membrane</keyword>
<dbReference type="Gene3D" id="1.20.1720.10">
    <property type="entry name" value="Multidrug resistance protein D"/>
    <property type="match status" value="1"/>
</dbReference>
<feature type="transmembrane region" description="Helical" evidence="8">
    <location>
        <begin position="221"/>
        <end position="244"/>
    </location>
</feature>
<dbReference type="PROSITE" id="PS50850">
    <property type="entry name" value="MFS"/>
    <property type="match status" value="1"/>
</dbReference>
<dbReference type="PANTHER" id="PTHR23501:SF191">
    <property type="entry name" value="VACUOLAR BASIC AMINO ACID TRANSPORTER 4"/>
    <property type="match status" value="1"/>
</dbReference>
<dbReference type="NCBIfam" id="TIGR00711">
    <property type="entry name" value="efflux_EmrB"/>
    <property type="match status" value="1"/>
</dbReference>
<organism evidence="10 11">
    <name type="scientific">Cohnella zeiphila</name>
    <dbReference type="NCBI Taxonomy" id="2761120"/>
    <lineage>
        <taxon>Bacteria</taxon>
        <taxon>Bacillati</taxon>
        <taxon>Bacillota</taxon>
        <taxon>Bacilli</taxon>
        <taxon>Bacillales</taxon>
        <taxon>Paenibacillaceae</taxon>
        <taxon>Cohnella</taxon>
    </lineage>
</organism>
<feature type="transmembrane region" description="Helical" evidence="8">
    <location>
        <begin position="161"/>
        <end position="184"/>
    </location>
</feature>
<evidence type="ECO:0000259" key="9">
    <source>
        <dbReference type="PROSITE" id="PS50850"/>
    </source>
</evidence>
<evidence type="ECO:0000256" key="1">
    <source>
        <dbReference type="ARBA" id="ARBA00004651"/>
    </source>
</evidence>
<feature type="transmembrane region" description="Helical" evidence="8">
    <location>
        <begin position="196"/>
        <end position="215"/>
    </location>
</feature>
<feature type="transmembrane region" description="Helical" evidence="8">
    <location>
        <begin position="75"/>
        <end position="93"/>
    </location>
</feature>
<feature type="transmembrane region" description="Helical" evidence="8">
    <location>
        <begin position="264"/>
        <end position="289"/>
    </location>
</feature>
<dbReference type="InterPro" id="IPR011701">
    <property type="entry name" value="MFS"/>
</dbReference>
<evidence type="ECO:0000313" key="11">
    <source>
        <dbReference type="Proteomes" id="UP000564644"/>
    </source>
</evidence>
<feature type="transmembrane region" description="Helical" evidence="8">
    <location>
        <begin position="389"/>
        <end position="414"/>
    </location>
</feature>
<reference evidence="10 11" key="1">
    <citation type="submission" date="2020-08" db="EMBL/GenBank/DDBJ databases">
        <title>Cohnella phylogeny.</title>
        <authorList>
            <person name="Dunlap C."/>
        </authorList>
    </citation>
    <scope>NUCLEOTIDE SEQUENCE [LARGE SCALE GENOMIC DNA]</scope>
    <source>
        <strain evidence="10 11">CBP 2801</strain>
    </source>
</reference>
<feature type="transmembrane region" description="Helical" evidence="8">
    <location>
        <begin position="354"/>
        <end position="377"/>
    </location>
</feature>
<evidence type="ECO:0000256" key="5">
    <source>
        <dbReference type="ARBA" id="ARBA00022989"/>
    </source>
</evidence>
<dbReference type="InterPro" id="IPR020846">
    <property type="entry name" value="MFS_dom"/>
</dbReference>
<feature type="transmembrane region" description="Helical" evidence="8">
    <location>
        <begin position="467"/>
        <end position="485"/>
    </location>
</feature>
<dbReference type="GO" id="GO:0005886">
    <property type="term" value="C:plasma membrane"/>
    <property type="evidence" value="ECO:0007669"/>
    <property type="project" value="UniProtKB-SubCell"/>
</dbReference>
<evidence type="ECO:0000256" key="8">
    <source>
        <dbReference type="SAM" id="Phobius"/>
    </source>
</evidence>
<keyword evidence="5 8" id="KW-1133">Transmembrane helix</keyword>
<keyword evidence="3" id="KW-1003">Cell membrane</keyword>
<feature type="domain" description="Major facilitator superfamily (MFS) profile" evidence="9">
    <location>
        <begin position="10"/>
        <end position="490"/>
    </location>
</feature>
<dbReference type="FunFam" id="1.20.1720.10:FF:000004">
    <property type="entry name" value="EmrB/QacA family drug resistance transporter"/>
    <property type="match status" value="1"/>
</dbReference>
<dbReference type="InterPro" id="IPR005829">
    <property type="entry name" value="Sugar_transporter_CS"/>
</dbReference>
<dbReference type="EMBL" id="JACJVO010000020">
    <property type="protein sequence ID" value="MBB6732500.1"/>
    <property type="molecule type" value="Genomic_DNA"/>
</dbReference>
<evidence type="ECO:0000256" key="2">
    <source>
        <dbReference type="ARBA" id="ARBA00022448"/>
    </source>
</evidence>
<proteinExistence type="predicted"/>
<dbReference type="Gene3D" id="1.20.1250.20">
    <property type="entry name" value="MFS general substrate transporter like domains"/>
    <property type="match status" value="1"/>
</dbReference>
<feature type="transmembrane region" description="Helical" evidence="8">
    <location>
        <begin position="45"/>
        <end position="63"/>
    </location>
</feature>